<comment type="caution">
    <text evidence="1">The sequence shown here is derived from an EMBL/GenBank/DDBJ whole genome shotgun (WGS) entry which is preliminary data.</text>
</comment>
<gene>
    <name evidence="1" type="ORF">LIER_23273</name>
</gene>
<reference evidence="1 2" key="1">
    <citation type="submission" date="2024-01" db="EMBL/GenBank/DDBJ databases">
        <title>The complete chloroplast genome sequence of Lithospermum erythrorhizon: insights into the phylogenetic relationship among Boraginaceae species and the maternal lineages of purple gromwells.</title>
        <authorList>
            <person name="Okada T."/>
            <person name="Watanabe K."/>
        </authorList>
    </citation>
    <scope>NUCLEOTIDE SEQUENCE [LARGE SCALE GENOMIC DNA]</scope>
</reference>
<evidence type="ECO:0000313" key="2">
    <source>
        <dbReference type="Proteomes" id="UP001454036"/>
    </source>
</evidence>
<name>A0AAV3QY73_LITER</name>
<organism evidence="1 2">
    <name type="scientific">Lithospermum erythrorhizon</name>
    <name type="common">Purple gromwell</name>
    <name type="synonym">Lithospermum officinale var. erythrorhizon</name>
    <dbReference type="NCBI Taxonomy" id="34254"/>
    <lineage>
        <taxon>Eukaryota</taxon>
        <taxon>Viridiplantae</taxon>
        <taxon>Streptophyta</taxon>
        <taxon>Embryophyta</taxon>
        <taxon>Tracheophyta</taxon>
        <taxon>Spermatophyta</taxon>
        <taxon>Magnoliopsida</taxon>
        <taxon>eudicotyledons</taxon>
        <taxon>Gunneridae</taxon>
        <taxon>Pentapetalae</taxon>
        <taxon>asterids</taxon>
        <taxon>lamiids</taxon>
        <taxon>Boraginales</taxon>
        <taxon>Boraginaceae</taxon>
        <taxon>Boraginoideae</taxon>
        <taxon>Lithospermeae</taxon>
        <taxon>Lithospermum</taxon>
    </lineage>
</organism>
<evidence type="ECO:0008006" key="3">
    <source>
        <dbReference type="Google" id="ProtNLM"/>
    </source>
</evidence>
<dbReference type="PANTHER" id="PTHR34222:SF99">
    <property type="entry name" value="PROTEIN, PUTATIVE-RELATED"/>
    <property type="match status" value="1"/>
</dbReference>
<sequence length="98" mass="11393">MKEGGDSVAMYYNKLKRLWDELDVLKPNVIDGEERMMQFLMGLGDEYNAIRNQVLIIDPLPLVAKTYYVEVEVERRRALHNVVVDVTDNDVMQTKAYV</sequence>
<keyword evidence="2" id="KW-1185">Reference proteome</keyword>
<protein>
    <recommendedName>
        <fullName evidence="3">Retrotransposon gag domain-containing protein</fullName>
    </recommendedName>
</protein>
<dbReference type="AlphaFoldDB" id="A0AAV3QY73"/>
<dbReference type="EMBL" id="BAABME010006521">
    <property type="protein sequence ID" value="GAA0168594.1"/>
    <property type="molecule type" value="Genomic_DNA"/>
</dbReference>
<proteinExistence type="predicted"/>
<accession>A0AAV3QY73</accession>
<dbReference type="Proteomes" id="UP001454036">
    <property type="component" value="Unassembled WGS sequence"/>
</dbReference>
<evidence type="ECO:0000313" key="1">
    <source>
        <dbReference type="EMBL" id="GAA0168594.1"/>
    </source>
</evidence>
<dbReference type="PANTHER" id="PTHR34222">
    <property type="entry name" value="GAG_PRE-INTEGRS DOMAIN-CONTAINING PROTEIN"/>
    <property type="match status" value="1"/>
</dbReference>